<evidence type="ECO:0000259" key="8">
    <source>
        <dbReference type="PROSITE" id="PS51123"/>
    </source>
</evidence>
<keyword evidence="2" id="KW-0732">Signal</keyword>
<proteinExistence type="inferred from homology"/>
<sequence>MRIKDLAFPALVMTLVLGACGGSEPPPPPAPTGPTQAELDAARADSIARVRAEEARQREAARREQERLAAARDEAQSTLEDMVHFDYDESVITAEAEQVLRRKIPILRGSPTVRLRLEGHADERGSTEYNLALGSRRAESVRDFLSGFGISADRLMTTSFGEERPLVNSSDETSWAQNRRVEFSITGGEIVVSEDDGSQR</sequence>
<dbReference type="CDD" id="cd07185">
    <property type="entry name" value="OmpA_C-like"/>
    <property type="match status" value="1"/>
</dbReference>
<comment type="subcellular location">
    <subcellularLocation>
        <location evidence="1">Cell outer membrane</location>
    </subcellularLocation>
</comment>
<dbReference type="InterPro" id="IPR036737">
    <property type="entry name" value="OmpA-like_sf"/>
</dbReference>
<feature type="domain" description="OmpA-like" evidence="8">
    <location>
        <begin position="72"/>
        <end position="189"/>
    </location>
</feature>
<dbReference type="GO" id="GO:0009279">
    <property type="term" value="C:cell outer membrane"/>
    <property type="evidence" value="ECO:0007669"/>
    <property type="project" value="UniProtKB-SubCell"/>
</dbReference>
<dbReference type="InterPro" id="IPR050330">
    <property type="entry name" value="Bact_OuterMem_StrucFunc"/>
</dbReference>
<dbReference type="InterPro" id="IPR006665">
    <property type="entry name" value="OmpA-like"/>
</dbReference>
<feature type="compositionally biased region" description="Basic and acidic residues" evidence="7">
    <location>
        <begin position="40"/>
        <end position="74"/>
    </location>
</feature>
<evidence type="ECO:0000256" key="7">
    <source>
        <dbReference type="SAM" id="MobiDB-lite"/>
    </source>
</evidence>
<dbReference type="HAMAP" id="MF_02204">
    <property type="entry name" value="Pal"/>
    <property type="match status" value="1"/>
</dbReference>
<dbReference type="EMBL" id="UINC01137714">
    <property type="protein sequence ID" value="SVD23222.1"/>
    <property type="molecule type" value="Genomic_DNA"/>
</dbReference>
<keyword evidence="4" id="KW-0564">Palmitate</keyword>
<dbReference type="SUPFAM" id="SSF103088">
    <property type="entry name" value="OmpA-like"/>
    <property type="match status" value="1"/>
</dbReference>
<dbReference type="GO" id="GO:0051301">
    <property type="term" value="P:cell division"/>
    <property type="evidence" value="ECO:0007669"/>
    <property type="project" value="InterPro"/>
</dbReference>
<protein>
    <recommendedName>
        <fullName evidence="8">OmpA-like domain-containing protein</fullName>
    </recommendedName>
</protein>
<evidence type="ECO:0000256" key="5">
    <source>
        <dbReference type="ARBA" id="ARBA00023237"/>
    </source>
</evidence>
<dbReference type="InterPro" id="IPR006664">
    <property type="entry name" value="OMP_bac"/>
</dbReference>
<dbReference type="PANTHER" id="PTHR30329:SF21">
    <property type="entry name" value="LIPOPROTEIN YIAD-RELATED"/>
    <property type="match status" value="1"/>
</dbReference>
<dbReference type="PRINTS" id="PR01021">
    <property type="entry name" value="OMPADOMAIN"/>
</dbReference>
<reference evidence="9" key="1">
    <citation type="submission" date="2018-05" db="EMBL/GenBank/DDBJ databases">
        <authorList>
            <person name="Lanie J.A."/>
            <person name="Ng W.-L."/>
            <person name="Kazmierczak K.M."/>
            <person name="Andrzejewski T.M."/>
            <person name="Davidsen T.M."/>
            <person name="Wayne K.J."/>
            <person name="Tettelin H."/>
            <person name="Glass J.I."/>
            <person name="Rusch D."/>
            <person name="Podicherti R."/>
            <person name="Tsui H.-C.T."/>
            <person name="Winkler M.E."/>
        </authorList>
    </citation>
    <scope>NUCLEOTIDE SEQUENCE</scope>
</reference>
<accession>A0A382TN84</accession>
<dbReference type="PROSITE" id="PS51123">
    <property type="entry name" value="OMPA_2"/>
    <property type="match status" value="1"/>
</dbReference>
<evidence type="ECO:0000256" key="6">
    <source>
        <dbReference type="ARBA" id="ARBA00023288"/>
    </source>
</evidence>
<name>A0A382TN84_9ZZZZ</name>
<evidence type="ECO:0000313" key="9">
    <source>
        <dbReference type="EMBL" id="SVD23222.1"/>
    </source>
</evidence>
<dbReference type="Gene3D" id="3.30.1330.60">
    <property type="entry name" value="OmpA-like domain"/>
    <property type="match status" value="1"/>
</dbReference>
<evidence type="ECO:0000256" key="2">
    <source>
        <dbReference type="ARBA" id="ARBA00022729"/>
    </source>
</evidence>
<keyword evidence="6" id="KW-0449">Lipoprotein</keyword>
<evidence type="ECO:0000256" key="4">
    <source>
        <dbReference type="ARBA" id="ARBA00023139"/>
    </source>
</evidence>
<feature type="region of interest" description="Disordered" evidence="7">
    <location>
        <begin position="22"/>
        <end position="74"/>
    </location>
</feature>
<evidence type="ECO:0000256" key="1">
    <source>
        <dbReference type="ARBA" id="ARBA00004442"/>
    </source>
</evidence>
<dbReference type="InterPro" id="IPR039001">
    <property type="entry name" value="Pal"/>
</dbReference>
<dbReference type="PANTHER" id="PTHR30329">
    <property type="entry name" value="STATOR ELEMENT OF FLAGELLAR MOTOR COMPLEX"/>
    <property type="match status" value="1"/>
</dbReference>
<organism evidence="9">
    <name type="scientific">marine metagenome</name>
    <dbReference type="NCBI Taxonomy" id="408172"/>
    <lineage>
        <taxon>unclassified sequences</taxon>
        <taxon>metagenomes</taxon>
        <taxon>ecological metagenomes</taxon>
    </lineage>
</organism>
<dbReference type="AlphaFoldDB" id="A0A382TN84"/>
<gene>
    <name evidence="9" type="ORF">METZ01_LOCUS376076</name>
</gene>
<dbReference type="PROSITE" id="PS51257">
    <property type="entry name" value="PROKAR_LIPOPROTEIN"/>
    <property type="match status" value="1"/>
</dbReference>
<evidence type="ECO:0000256" key="3">
    <source>
        <dbReference type="ARBA" id="ARBA00023136"/>
    </source>
</evidence>
<keyword evidence="5" id="KW-0998">Cell outer membrane</keyword>
<keyword evidence="3" id="KW-0472">Membrane</keyword>
<dbReference type="Pfam" id="PF00691">
    <property type="entry name" value="OmpA"/>
    <property type="match status" value="1"/>
</dbReference>